<name>A0A3B0CHN3_9FLAO</name>
<dbReference type="Proteomes" id="UP000276603">
    <property type="component" value="Unassembled WGS sequence"/>
</dbReference>
<evidence type="ECO:0000313" key="3">
    <source>
        <dbReference type="Proteomes" id="UP000276603"/>
    </source>
</evidence>
<reference evidence="2 3" key="1">
    <citation type="submission" date="2018-10" db="EMBL/GenBank/DDBJ databases">
        <title>Ulvibacterium marinum gen. nov., sp. nov., a novel marine bacterium of the family Flavobacteriaceae, isolated from a culture of the green alga Ulva prolifera.</title>
        <authorList>
            <person name="Zhang Z."/>
        </authorList>
    </citation>
    <scope>NUCLEOTIDE SEQUENCE [LARGE SCALE GENOMIC DNA]</scope>
    <source>
        <strain evidence="2 3">CCMM003</strain>
    </source>
</reference>
<feature type="transmembrane region" description="Helical" evidence="1">
    <location>
        <begin position="13"/>
        <end position="37"/>
    </location>
</feature>
<gene>
    <name evidence="2" type="ORF">D7Z94_05005</name>
</gene>
<evidence type="ECO:0000313" key="2">
    <source>
        <dbReference type="EMBL" id="RKN83196.1"/>
    </source>
</evidence>
<dbReference type="EMBL" id="RBCJ01000001">
    <property type="protein sequence ID" value="RKN83196.1"/>
    <property type="molecule type" value="Genomic_DNA"/>
</dbReference>
<feature type="transmembrane region" description="Helical" evidence="1">
    <location>
        <begin position="136"/>
        <end position="157"/>
    </location>
</feature>
<evidence type="ECO:0000256" key="1">
    <source>
        <dbReference type="SAM" id="Phobius"/>
    </source>
</evidence>
<proteinExistence type="predicted"/>
<keyword evidence="1" id="KW-0812">Transmembrane</keyword>
<feature type="transmembrane region" description="Helical" evidence="1">
    <location>
        <begin position="194"/>
        <end position="216"/>
    </location>
</feature>
<keyword evidence="1" id="KW-1133">Transmembrane helix</keyword>
<feature type="transmembrane region" description="Helical" evidence="1">
    <location>
        <begin position="163"/>
        <end position="182"/>
    </location>
</feature>
<feature type="transmembrane region" description="Helical" evidence="1">
    <location>
        <begin position="99"/>
        <end position="124"/>
    </location>
</feature>
<dbReference type="InterPro" id="IPR025367">
    <property type="entry name" value="DUF4271"/>
</dbReference>
<organism evidence="2 3">
    <name type="scientific">Ulvibacterium marinum</name>
    <dbReference type="NCBI Taxonomy" id="2419782"/>
    <lineage>
        <taxon>Bacteria</taxon>
        <taxon>Pseudomonadati</taxon>
        <taxon>Bacteroidota</taxon>
        <taxon>Flavobacteriia</taxon>
        <taxon>Flavobacteriales</taxon>
        <taxon>Flavobacteriaceae</taxon>
        <taxon>Ulvibacterium</taxon>
    </lineage>
</organism>
<dbReference type="RefSeq" id="WP_120710404.1">
    <property type="nucleotide sequence ID" value="NZ_RBCJ01000001.1"/>
</dbReference>
<keyword evidence="3" id="KW-1185">Reference proteome</keyword>
<protein>
    <submittedName>
        <fullName evidence="2">DUF4271 domain-containing protein</fullName>
    </submittedName>
</protein>
<dbReference type="OrthoDB" id="1438590at2"/>
<dbReference type="AlphaFoldDB" id="A0A3B0CHN3"/>
<sequence length="218" mass="25300">MEPIFRNTSAVDWITLLLFGSLLLIVVAKSLFYGRFLNFVILPFNNKYIFMYNKKEKLMNWFHVFFTLFQIINFSLFIFLASKTLLLQEGGSYPFMYPIILGGLVLFILLKMFLQLGNGFVFGVNKVVGELIFKKLSYLNHSSMVMFLANVVIVYVFKDSEVVVYLSIFLILSINAIGWITVLKNHQKFITANFFYFILYLCALEIAPFIIIGSYLKD</sequence>
<dbReference type="Pfam" id="PF14093">
    <property type="entry name" value="DUF4271"/>
    <property type="match status" value="1"/>
</dbReference>
<accession>A0A3B0CHN3</accession>
<comment type="caution">
    <text evidence="2">The sequence shown here is derived from an EMBL/GenBank/DDBJ whole genome shotgun (WGS) entry which is preliminary data.</text>
</comment>
<feature type="transmembrane region" description="Helical" evidence="1">
    <location>
        <begin position="58"/>
        <end position="79"/>
    </location>
</feature>
<keyword evidence="1" id="KW-0472">Membrane</keyword>